<name>A0AAN8JYZ3_PATCE</name>
<dbReference type="EMBL" id="JAZGQO010000007">
    <property type="protein sequence ID" value="KAK6183303.1"/>
    <property type="molecule type" value="Genomic_DNA"/>
</dbReference>
<comment type="caution">
    <text evidence="1">The sequence shown here is derived from an EMBL/GenBank/DDBJ whole genome shotgun (WGS) entry which is preliminary data.</text>
</comment>
<evidence type="ECO:0000313" key="1">
    <source>
        <dbReference type="EMBL" id="KAK6183303.1"/>
    </source>
</evidence>
<accession>A0AAN8JYZ3</accession>
<dbReference type="AlphaFoldDB" id="A0AAN8JYZ3"/>
<sequence>MENLLLIKVNDLIWNDCERELFLLTAVNNFLSAARRKCRIEHSEVVEKLAERTKGDSGDVAEAEVINIDGFESISSSDDNEDGDDIDIDTIWDNMLNSAN</sequence>
<dbReference type="Proteomes" id="UP001347796">
    <property type="component" value="Unassembled WGS sequence"/>
</dbReference>
<organism evidence="1 2">
    <name type="scientific">Patella caerulea</name>
    <name type="common">Rayed Mediterranean limpet</name>
    <dbReference type="NCBI Taxonomy" id="87958"/>
    <lineage>
        <taxon>Eukaryota</taxon>
        <taxon>Metazoa</taxon>
        <taxon>Spiralia</taxon>
        <taxon>Lophotrochozoa</taxon>
        <taxon>Mollusca</taxon>
        <taxon>Gastropoda</taxon>
        <taxon>Patellogastropoda</taxon>
        <taxon>Patelloidea</taxon>
        <taxon>Patellidae</taxon>
        <taxon>Patella</taxon>
    </lineage>
</organism>
<protein>
    <submittedName>
        <fullName evidence="1">Uncharacterized protein</fullName>
    </submittedName>
</protein>
<keyword evidence="2" id="KW-1185">Reference proteome</keyword>
<evidence type="ECO:0000313" key="2">
    <source>
        <dbReference type="Proteomes" id="UP001347796"/>
    </source>
</evidence>
<reference evidence="1 2" key="1">
    <citation type="submission" date="2024-01" db="EMBL/GenBank/DDBJ databases">
        <title>The genome of the rayed Mediterranean limpet Patella caerulea (Linnaeus, 1758).</title>
        <authorList>
            <person name="Anh-Thu Weber A."/>
            <person name="Halstead-Nussloch G."/>
        </authorList>
    </citation>
    <scope>NUCLEOTIDE SEQUENCE [LARGE SCALE GENOMIC DNA]</scope>
    <source>
        <strain evidence="1">AATW-2023a</strain>
        <tissue evidence="1">Whole specimen</tissue>
    </source>
</reference>
<gene>
    <name evidence="1" type="ORF">SNE40_010809</name>
</gene>
<proteinExistence type="predicted"/>